<dbReference type="Pfam" id="PF00005">
    <property type="entry name" value="ABC_tran"/>
    <property type="match status" value="1"/>
</dbReference>
<dbReference type="SUPFAM" id="SSF50331">
    <property type="entry name" value="MOP-like"/>
    <property type="match status" value="1"/>
</dbReference>
<organism evidence="10 11">
    <name type="scientific">Litorimonas taeanensis</name>
    <dbReference type="NCBI Taxonomy" id="568099"/>
    <lineage>
        <taxon>Bacteria</taxon>
        <taxon>Pseudomonadati</taxon>
        <taxon>Pseudomonadota</taxon>
        <taxon>Alphaproteobacteria</taxon>
        <taxon>Maricaulales</taxon>
        <taxon>Robiginitomaculaceae</taxon>
    </lineage>
</organism>
<evidence type="ECO:0000256" key="8">
    <source>
        <dbReference type="ARBA" id="ARBA00023136"/>
    </source>
</evidence>
<keyword evidence="4" id="KW-0547">Nucleotide-binding</keyword>
<dbReference type="GO" id="GO:0016020">
    <property type="term" value="C:membrane"/>
    <property type="evidence" value="ECO:0007669"/>
    <property type="project" value="InterPro"/>
</dbReference>
<dbReference type="CDD" id="cd03259">
    <property type="entry name" value="ABC_Carb_Solutes_like"/>
    <property type="match status" value="1"/>
</dbReference>
<dbReference type="FunCoup" id="A0A420WK49">
    <property type="interactions" value="294"/>
</dbReference>
<dbReference type="RefSeq" id="WP_121099156.1">
    <property type="nucleotide sequence ID" value="NZ_RBII01000001.1"/>
</dbReference>
<keyword evidence="3" id="KW-0410">Iron transport</keyword>
<dbReference type="InterPro" id="IPR017871">
    <property type="entry name" value="ABC_transporter-like_CS"/>
</dbReference>
<dbReference type="InterPro" id="IPR008995">
    <property type="entry name" value="Mo/tungstate-bd_C_term_dom"/>
</dbReference>
<keyword evidence="2" id="KW-1003">Cell membrane</keyword>
<dbReference type="SMART" id="SM00382">
    <property type="entry name" value="AAA"/>
    <property type="match status" value="1"/>
</dbReference>
<dbReference type="InterPro" id="IPR003593">
    <property type="entry name" value="AAA+_ATPase"/>
</dbReference>
<name>A0A420WK49_9PROT</name>
<proteinExistence type="predicted"/>
<evidence type="ECO:0000256" key="1">
    <source>
        <dbReference type="ARBA" id="ARBA00022448"/>
    </source>
</evidence>
<dbReference type="PANTHER" id="PTHR42781:SF4">
    <property type="entry name" value="SPERMIDINE_PUTRESCINE IMPORT ATP-BINDING PROTEIN POTA"/>
    <property type="match status" value="1"/>
</dbReference>
<dbReference type="EMBL" id="RBII01000001">
    <property type="protein sequence ID" value="RKQ71380.1"/>
    <property type="molecule type" value="Genomic_DNA"/>
</dbReference>
<dbReference type="InParanoid" id="A0A420WK49"/>
<dbReference type="InterPro" id="IPR003439">
    <property type="entry name" value="ABC_transporter-like_ATP-bd"/>
</dbReference>
<dbReference type="FunFam" id="3.40.50.300:FF:000425">
    <property type="entry name" value="Probable ABC transporter, ATP-binding subunit"/>
    <property type="match status" value="1"/>
</dbReference>
<accession>A0A420WK49</accession>
<evidence type="ECO:0000259" key="9">
    <source>
        <dbReference type="PROSITE" id="PS50893"/>
    </source>
</evidence>
<evidence type="ECO:0000256" key="5">
    <source>
        <dbReference type="ARBA" id="ARBA00022840"/>
    </source>
</evidence>
<keyword evidence="1" id="KW-0813">Transport</keyword>
<keyword evidence="6" id="KW-0408">Iron</keyword>
<sequence length="342" mass="37448">MSLCFQNISHTYEKETALIDINLSAEEGEILCLLGQSGCGKTTLLNLTAGILPLQRGKILLNGDELASSNYHPPPEKRPVGLVFQEGALFPHLTVEQNIAFGLTNKSSRKRIVGELLDQIGLSGYEGRYPHTLSGGQQQRVAVARALAPEPKVLLMDEPFANIDIMLRRHLREEMRTLLKARNCITILVTHDPEEAIETSDSIAIMDKGVIIQHGQADILYEAPVSRIAAMLIGDGVLLKAQRANGVYETAFGHFPDKWFKAHSSVSGSQNCEVLIRPNQIALSEDLSGLLITDVRRTGQSQLATVLSPEGQSLTLHVEKDVNWQVGQKVKLSANSDSLIAF</sequence>
<dbReference type="SUPFAM" id="SSF52540">
    <property type="entry name" value="P-loop containing nucleoside triphosphate hydrolases"/>
    <property type="match status" value="1"/>
</dbReference>
<dbReference type="PANTHER" id="PTHR42781">
    <property type="entry name" value="SPERMIDINE/PUTRESCINE IMPORT ATP-BINDING PROTEIN POTA"/>
    <property type="match status" value="1"/>
</dbReference>
<keyword evidence="5 10" id="KW-0067">ATP-binding</keyword>
<keyword evidence="11" id="KW-1185">Reference proteome</keyword>
<dbReference type="GO" id="GO:0015408">
    <property type="term" value="F:ABC-type ferric iron transporter activity"/>
    <property type="evidence" value="ECO:0007669"/>
    <property type="project" value="InterPro"/>
</dbReference>
<evidence type="ECO:0000256" key="2">
    <source>
        <dbReference type="ARBA" id="ARBA00022475"/>
    </source>
</evidence>
<keyword evidence="7" id="KW-0406">Ion transport</keyword>
<evidence type="ECO:0000256" key="6">
    <source>
        <dbReference type="ARBA" id="ARBA00023004"/>
    </source>
</evidence>
<reference evidence="10 11" key="1">
    <citation type="submission" date="2018-10" db="EMBL/GenBank/DDBJ databases">
        <title>Genomic Encyclopedia of Type Strains, Phase IV (KMG-IV): sequencing the most valuable type-strain genomes for metagenomic binning, comparative biology and taxonomic classification.</title>
        <authorList>
            <person name="Goeker M."/>
        </authorList>
    </citation>
    <scope>NUCLEOTIDE SEQUENCE [LARGE SCALE GENOMIC DNA]</scope>
    <source>
        <strain evidence="10 11">DSM 22008</strain>
    </source>
</reference>
<dbReference type="AlphaFoldDB" id="A0A420WK49"/>
<dbReference type="PROSITE" id="PS50893">
    <property type="entry name" value="ABC_TRANSPORTER_2"/>
    <property type="match status" value="1"/>
</dbReference>
<dbReference type="OrthoDB" id="9802264at2"/>
<evidence type="ECO:0000256" key="7">
    <source>
        <dbReference type="ARBA" id="ARBA00023065"/>
    </source>
</evidence>
<dbReference type="GO" id="GO:0016887">
    <property type="term" value="F:ATP hydrolysis activity"/>
    <property type="evidence" value="ECO:0007669"/>
    <property type="project" value="InterPro"/>
</dbReference>
<protein>
    <submittedName>
        <fullName evidence="10">Iron(III) transport system ATP-binding protein</fullName>
    </submittedName>
</protein>
<dbReference type="InterPro" id="IPR027417">
    <property type="entry name" value="P-loop_NTPase"/>
</dbReference>
<dbReference type="InterPro" id="IPR050093">
    <property type="entry name" value="ABC_SmlMolc_Importer"/>
</dbReference>
<feature type="domain" description="ABC transporter" evidence="9">
    <location>
        <begin position="3"/>
        <end position="233"/>
    </location>
</feature>
<evidence type="ECO:0000313" key="11">
    <source>
        <dbReference type="Proteomes" id="UP000282211"/>
    </source>
</evidence>
<keyword evidence="8" id="KW-0472">Membrane</keyword>
<gene>
    <name evidence="10" type="ORF">DES40_0696</name>
</gene>
<dbReference type="Proteomes" id="UP000282211">
    <property type="component" value="Unassembled WGS sequence"/>
</dbReference>
<evidence type="ECO:0000256" key="3">
    <source>
        <dbReference type="ARBA" id="ARBA00022496"/>
    </source>
</evidence>
<dbReference type="PROSITE" id="PS00211">
    <property type="entry name" value="ABC_TRANSPORTER_1"/>
    <property type="match status" value="1"/>
</dbReference>
<dbReference type="GO" id="GO:0005524">
    <property type="term" value="F:ATP binding"/>
    <property type="evidence" value="ECO:0007669"/>
    <property type="project" value="UniProtKB-KW"/>
</dbReference>
<evidence type="ECO:0000313" key="10">
    <source>
        <dbReference type="EMBL" id="RKQ71380.1"/>
    </source>
</evidence>
<dbReference type="Gene3D" id="3.40.50.300">
    <property type="entry name" value="P-loop containing nucleotide triphosphate hydrolases"/>
    <property type="match status" value="1"/>
</dbReference>
<evidence type="ECO:0000256" key="4">
    <source>
        <dbReference type="ARBA" id="ARBA00022741"/>
    </source>
</evidence>
<dbReference type="InterPro" id="IPR015853">
    <property type="entry name" value="ABC_transpr_FbpC"/>
</dbReference>
<comment type="caution">
    <text evidence="10">The sequence shown here is derived from an EMBL/GenBank/DDBJ whole genome shotgun (WGS) entry which is preliminary data.</text>
</comment>
<dbReference type="GO" id="GO:0015697">
    <property type="term" value="P:quaternary ammonium group transport"/>
    <property type="evidence" value="ECO:0007669"/>
    <property type="project" value="UniProtKB-ARBA"/>
</dbReference>